<name>A0A563VL33_9CYAN</name>
<sequence>MKKLVATFLIILTFFWCLTPLPVFALNLEVGQQIKLKAKTDLGIPLHRKSSTSLVGRIKDGTLAQITGTAKEKHWLNIKTADGKTGWIIEDYVSPVLNRPVLPKEDNQGTLSKIRLNKN</sequence>
<accession>A0A563VL33</accession>
<protein>
    <submittedName>
        <fullName evidence="2">Extracellular nuclease</fullName>
    </submittedName>
</protein>
<keyword evidence="3" id="KW-1185">Reference proteome</keyword>
<evidence type="ECO:0000313" key="2">
    <source>
        <dbReference type="EMBL" id="VEP12043.1"/>
    </source>
</evidence>
<dbReference type="Gene3D" id="2.30.30.40">
    <property type="entry name" value="SH3 Domains"/>
    <property type="match status" value="1"/>
</dbReference>
<dbReference type="RefSeq" id="WP_144869860.1">
    <property type="nucleotide sequence ID" value="NZ_LR213883.1"/>
</dbReference>
<proteinExistence type="predicted"/>
<dbReference type="EMBL" id="CAACVJ010000036">
    <property type="protein sequence ID" value="VEP12043.1"/>
    <property type="molecule type" value="Genomic_DNA"/>
</dbReference>
<organism evidence="2 3">
    <name type="scientific">Hyella patelloides LEGE 07179</name>
    <dbReference type="NCBI Taxonomy" id="945734"/>
    <lineage>
        <taxon>Bacteria</taxon>
        <taxon>Bacillati</taxon>
        <taxon>Cyanobacteriota</taxon>
        <taxon>Cyanophyceae</taxon>
        <taxon>Pleurocapsales</taxon>
        <taxon>Hyellaceae</taxon>
        <taxon>Hyella</taxon>
    </lineage>
</organism>
<dbReference type="OrthoDB" id="9768561at2"/>
<dbReference type="InterPro" id="IPR003646">
    <property type="entry name" value="SH3-like_bac-type"/>
</dbReference>
<dbReference type="Pfam" id="PF08239">
    <property type="entry name" value="SH3_3"/>
    <property type="match status" value="1"/>
</dbReference>
<gene>
    <name evidence="2" type="ORF">H1P_1300003</name>
</gene>
<dbReference type="AlphaFoldDB" id="A0A563VL33"/>
<reference evidence="2 3" key="1">
    <citation type="submission" date="2019-01" db="EMBL/GenBank/DDBJ databases">
        <authorList>
            <person name="Brito A."/>
        </authorList>
    </citation>
    <scope>NUCLEOTIDE SEQUENCE [LARGE SCALE GENOMIC DNA]</scope>
    <source>
        <strain evidence="2">1</strain>
    </source>
</reference>
<dbReference type="Proteomes" id="UP000320055">
    <property type="component" value="Unassembled WGS sequence"/>
</dbReference>
<feature type="domain" description="SH3b" evidence="1">
    <location>
        <begin position="49"/>
        <end position="94"/>
    </location>
</feature>
<evidence type="ECO:0000313" key="3">
    <source>
        <dbReference type="Proteomes" id="UP000320055"/>
    </source>
</evidence>
<evidence type="ECO:0000259" key="1">
    <source>
        <dbReference type="Pfam" id="PF08239"/>
    </source>
</evidence>